<keyword evidence="3" id="KW-0611">Plant defense</keyword>
<keyword evidence="7" id="KW-1185">Reference proteome</keyword>
<accession>A0ABD3L2C1</accession>
<evidence type="ECO:0000256" key="2">
    <source>
        <dbReference type="ARBA" id="ARBA00022737"/>
    </source>
</evidence>
<keyword evidence="2" id="KW-0677">Repeat</keyword>
<dbReference type="PROSITE" id="PS50104">
    <property type="entry name" value="TIR"/>
    <property type="match status" value="1"/>
</dbReference>
<evidence type="ECO:0000313" key="6">
    <source>
        <dbReference type="EMBL" id="KAL3745738.1"/>
    </source>
</evidence>
<dbReference type="Pfam" id="PF00931">
    <property type="entry name" value="NB-ARC"/>
    <property type="match status" value="1"/>
</dbReference>
<dbReference type="InterPro" id="IPR002182">
    <property type="entry name" value="NB-ARC"/>
</dbReference>
<keyword evidence="1" id="KW-0433">Leucine-rich repeat</keyword>
<dbReference type="Pfam" id="PF00560">
    <property type="entry name" value="LRR_1"/>
    <property type="match status" value="1"/>
</dbReference>
<evidence type="ECO:0000313" key="7">
    <source>
        <dbReference type="Proteomes" id="UP001634007"/>
    </source>
</evidence>
<dbReference type="Gene3D" id="3.40.50.300">
    <property type="entry name" value="P-loop containing nucleotide triphosphate hydrolases"/>
    <property type="match status" value="1"/>
</dbReference>
<dbReference type="Pfam" id="PF01582">
    <property type="entry name" value="TIR"/>
    <property type="match status" value="1"/>
</dbReference>
<dbReference type="EMBL" id="JBJKBG010000003">
    <property type="protein sequence ID" value="KAL3745739.1"/>
    <property type="molecule type" value="Genomic_DNA"/>
</dbReference>
<dbReference type="SMART" id="SM00255">
    <property type="entry name" value="TIR"/>
    <property type="match status" value="1"/>
</dbReference>
<dbReference type="SMART" id="SM00369">
    <property type="entry name" value="LRR_TYP"/>
    <property type="match status" value="4"/>
</dbReference>
<proteinExistence type="predicted"/>
<dbReference type="GO" id="GO:0006952">
    <property type="term" value="P:defense response"/>
    <property type="evidence" value="ECO:0007669"/>
    <property type="project" value="UniProtKB-KW"/>
</dbReference>
<dbReference type="InterPro" id="IPR055414">
    <property type="entry name" value="LRR_R13L4/SHOC2-like"/>
</dbReference>
<dbReference type="Gene3D" id="3.40.50.10140">
    <property type="entry name" value="Toll/interleukin-1 receptor homology (TIR) domain"/>
    <property type="match status" value="1"/>
</dbReference>
<dbReference type="Pfam" id="PF23598">
    <property type="entry name" value="LRR_14"/>
    <property type="match status" value="1"/>
</dbReference>
<dbReference type="Pfam" id="PF23282">
    <property type="entry name" value="WHD_ROQ1"/>
    <property type="match status" value="1"/>
</dbReference>
<evidence type="ECO:0000256" key="3">
    <source>
        <dbReference type="ARBA" id="ARBA00022821"/>
    </source>
</evidence>
<keyword evidence="4" id="KW-0520">NAD</keyword>
<dbReference type="GO" id="GO:0051707">
    <property type="term" value="P:response to other organism"/>
    <property type="evidence" value="ECO:0007669"/>
    <property type="project" value="UniProtKB-ARBA"/>
</dbReference>
<reference evidence="6 7" key="1">
    <citation type="submission" date="2024-11" db="EMBL/GenBank/DDBJ databases">
        <title>Chromosome-level genome assembly of Eucalyptus globulus Labill. provides insights into its genome evolution.</title>
        <authorList>
            <person name="Li X."/>
        </authorList>
    </citation>
    <scope>NUCLEOTIDE SEQUENCE [LARGE SCALE GENOMIC DNA]</scope>
    <source>
        <strain evidence="6">CL2024</strain>
        <tissue evidence="6">Fresh tender leaves</tissue>
    </source>
</reference>
<dbReference type="FunFam" id="3.40.50.10140:FF:000007">
    <property type="entry name" value="Disease resistance protein (TIR-NBS-LRR class)"/>
    <property type="match status" value="1"/>
</dbReference>
<dbReference type="EMBL" id="JBJKBG010000003">
    <property type="protein sequence ID" value="KAL3745738.1"/>
    <property type="molecule type" value="Genomic_DNA"/>
</dbReference>
<dbReference type="InterPro" id="IPR000157">
    <property type="entry name" value="TIR_dom"/>
</dbReference>
<dbReference type="InterPro" id="IPR001611">
    <property type="entry name" value="Leu-rich_rpt"/>
</dbReference>
<dbReference type="InterPro" id="IPR042197">
    <property type="entry name" value="Apaf_helical"/>
</dbReference>
<comment type="caution">
    <text evidence="6">The sequence shown here is derived from an EMBL/GenBank/DDBJ whole genome shotgun (WGS) entry which is preliminary data.</text>
</comment>
<dbReference type="InterPro" id="IPR044974">
    <property type="entry name" value="Disease_R_plants"/>
</dbReference>
<dbReference type="InterPro" id="IPR035897">
    <property type="entry name" value="Toll_tir_struct_dom_sf"/>
</dbReference>
<dbReference type="PRINTS" id="PR00364">
    <property type="entry name" value="DISEASERSIST"/>
</dbReference>
<dbReference type="InterPro" id="IPR003591">
    <property type="entry name" value="Leu-rich_rpt_typical-subtyp"/>
</dbReference>
<sequence length="1047" mass="118887">MEGCDNEVFLSFRGPDTRTGFTDHLYTRLTDAGVRTYRDDEDLRVGEEIGPDLLGAIEQSKISIPIISKSYASSKWCLKELAQMVECRKRKGHIIMPIFYYVEPSEVRYQTGSYGEALLVHENKKRVDDESIRKWRAALNEVGGLKGWNIKNGANRHEGQLVKEVVTKVLSELKKAYLVVSDFLVGVDESVKEVEGLLGTNTDDVKIVGIHGMGGIGKTTLAKLVYNKLSQDFADCCFLADVRETSHSKGIVFVQNQLISNLSTKAHPGINSKDDGITAIEERFSSKKVLILLDDVDEKDQLIALLGRQSCFGLGSRILITTRKVNVLHEFRVKLTYLVGGLDPERSLQLFSMHAFRSDHPPIEKMEQSREIVKIAEGLPLTLEVMGSNLSICGPRNEMWNDYLVKWKKCHIEGIRSKLMISYEELDSDQRQIFLDIACLFHECDKNTVIYMWRDCGLCPIQSLEVLQLMSLIKIGEDNKLWMHDQLKDLGRDIVSQESGRELDKQSRLWNHNDALVVLLREKRNAKLEALCLQFEDWSEYRFPLEGFAALPELRFLQVKRKRVFFERVESFFSQATLLRHNMPFITSRTDFSLSEKQLLPNLRWLSWHNFPRRILKLSKFSLSNLVILDFSGSKLTHDWDGWRHIKRAKKLKVLNLSGCERLSKTPDFSGLLTLERLIIEGCRKLAEIDSSIGQLKHLEYLNLNNCKRLGQLPKELGTLPALTELLLDNTSLRRLPDWWGIENMECPHVHISPSSKARDSLNCLTSLLKLSLNHTCITHLPDSIGALTNLESLSLRECFRMQRLPSSFKELRSLTEFDLFGSGSIELPDSMESLENLKSLKLLLLQKSVALPALPKLPESLTSLAITTQVPIANTDYSNLINLKLLLFIITVPEISSQSELVQGPMPQWIGKLSKLEVLTLGHPNITNLSLELGALPYLKTLQLFNCCALERISQIPSTVTKLHIGRCPLLTTLDISYLKNLSELYVFDSWIEDLSGRALSKDLLEGKRSKDFGCYSLGLSFFIMISKLHGLDEITGYVPLLIWGL</sequence>
<dbReference type="PANTHER" id="PTHR11017:SF570">
    <property type="entry name" value="DISEASE RESISTANCE PROTEIN (TIR-NBS CLASS)-RELATED"/>
    <property type="match status" value="1"/>
</dbReference>
<protein>
    <recommendedName>
        <fullName evidence="5">TIR domain-containing protein</fullName>
    </recommendedName>
</protein>
<name>A0ABD3L2C1_EUCGL</name>
<dbReference type="SUPFAM" id="SSF52200">
    <property type="entry name" value="Toll/Interleukin receptor TIR domain"/>
    <property type="match status" value="1"/>
</dbReference>
<dbReference type="InterPro" id="IPR027417">
    <property type="entry name" value="P-loop_NTPase"/>
</dbReference>
<dbReference type="Gene3D" id="3.80.10.10">
    <property type="entry name" value="Ribonuclease Inhibitor"/>
    <property type="match status" value="3"/>
</dbReference>
<dbReference type="SUPFAM" id="SSF52058">
    <property type="entry name" value="L domain-like"/>
    <property type="match status" value="1"/>
</dbReference>
<dbReference type="InterPro" id="IPR058192">
    <property type="entry name" value="WHD_ROQ1-like"/>
</dbReference>
<dbReference type="Gene3D" id="1.10.8.430">
    <property type="entry name" value="Helical domain of apoptotic protease-activating factors"/>
    <property type="match status" value="1"/>
</dbReference>
<evidence type="ECO:0000256" key="4">
    <source>
        <dbReference type="ARBA" id="ARBA00023027"/>
    </source>
</evidence>
<dbReference type="SUPFAM" id="SSF52540">
    <property type="entry name" value="P-loop containing nucleoside triphosphate hydrolases"/>
    <property type="match status" value="1"/>
</dbReference>
<evidence type="ECO:0000259" key="5">
    <source>
        <dbReference type="PROSITE" id="PS50104"/>
    </source>
</evidence>
<gene>
    <name evidence="6" type="ORF">ACJRO7_014800</name>
</gene>
<feature type="domain" description="TIR" evidence="5">
    <location>
        <begin position="4"/>
        <end position="173"/>
    </location>
</feature>
<dbReference type="PANTHER" id="PTHR11017">
    <property type="entry name" value="LEUCINE-RICH REPEAT-CONTAINING PROTEIN"/>
    <property type="match status" value="1"/>
</dbReference>
<organism evidence="6 7">
    <name type="scientific">Eucalyptus globulus</name>
    <name type="common">Tasmanian blue gum</name>
    <dbReference type="NCBI Taxonomy" id="34317"/>
    <lineage>
        <taxon>Eukaryota</taxon>
        <taxon>Viridiplantae</taxon>
        <taxon>Streptophyta</taxon>
        <taxon>Embryophyta</taxon>
        <taxon>Tracheophyta</taxon>
        <taxon>Spermatophyta</taxon>
        <taxon>Magnoliopsida</taxon>
        <taxon>eudicotyledons</taxon>
        <taxon>Gunneridae</taxon>
        <taxon>Pentapetalae</taxon>
        <taxon>rosids</taxon>
        <taxon>malvids</taxon>
        <taxon>Myrtales</taxon>
        <taxon>Myrtaceae</taxon>
        <taxon>Myrtoideae</taxon>
        <taxon>Eucalypteae</taxon>
        <taxon>Eucalyptus</taxon>
    </lineage>
</organism>
<dbReference type="AlphaFoldDB" id="A0ABD3L2C1"/>
<dbReference type="InterPro" id="IPR032675">
    <property type="entry name" value="LRR_dom_sf"/>
</dbReference>
<dbReference type="Proteomes" id="UP001634007">
    <property type="component" value="Unassembled WGS sequence"/>
</dbReference>
<evidence type="ECO:0000256" key="1">
    <source>
        <dbReference type="ARBA" id="ARBA00022614"/>
    </source>
</evidence>